<keyword evidence="6 10" id="KW-1133">Transmembrane helix</keyword>
<organism evidence="11 12">
    <name type="scientific">Hermetia illucens</name>
    <name type="common">Black soldier fly</name>
    <dbReference type="NCBI Taxonomy" id="343691"/>
    <lineage>
        <taxon>Eukaryota</taxon>
        <taxon>Metazoa</taxon>
        <taxon>Ecdysozoa</taxon>
        <taxon>Arthropoda</taxon>
        <taxon>Hexapoda</taxon>
        <taxon>Insecta</taxon>
        <taxon>Pterygota</taxon>
        <taxon>Neoptera</taxon>
        <taxon>Endopterygota</taxon>
        <taxon>Diptera</taxon>
        <taxon>Brachycera</taxon>
        <taxon>Stratiomyomorpha</taxon>
        <taxon>Stratiomyidae</taxon>
        <taxon>Hermetiinae</taxon>
        <taxon>Hermetia</taxon>
    </lineage>
</organism>
<evidence type="ECO:0000256" key="9">
    <source>
        <dbReference type="ARBA" id="ARBA00045204"/>
    </source>
</evidence>
<feature type="transmembrane region" description="Helical" evidence="10">
    <location>
        <begin position="21"/>
        <end position="39"/>
    </location>
</feature>
<dbReference type="GO" id="GO:0005787">
    <property type="term" value="C:signal peptidase complex"/>
    <property type="evidence" value="ECO:0007669"/>
    <property type="project" value="InterPro"/>
</dbReference>
<comment type="similarity">
    <text evidence="2">Belongs to the SPCS1 family.</text>
</comment>
<dbReference type="PANTHER" id="PTHR13202:SF0">
    <property type="entry name" value="SIGNAL PEPTIDASE COMPLEX SUBUNIT 1"/>
    <property type="match status" value="1"/>
</dbReference>
<accession>A0A7R8V0Q7</accession>
<evidence type="ECO:0000256" key="4">
    <source>
        <dbReference type="ARBA" id="ARBA00022692"/>
    </source>
</evidence>
<keyword evidence="7 10" id="KW-0472">Membrane</keyword>
<evidence type="ECO:0000256" key="2">
    <source>
        <dbReference type="ARBA" id="ARBA00005245"/>
    </source>
</evidence>
<dbReference type="GO" id="GO:0006465">
    <property type="term" value="P:signal peptide processing"/>
    <property type="evidence" value="ECO:0007669"/>
    <property type="project" value="InterPro"/>
</dbReference>
<sequence length="92" mass="10454">MVNIQTHMDFDGQHRAEKLSRFIITLFGIVGLIWGAIIQQFSQTVYILGAGFLLAALVTVPPWPIYRQKPLNWQKARPETTTGASEDKKKKK</sequence>
<comment type="function">
    <text evidence="9">Component of the signal peptidase complex (SPC) which catalyzes the cleavage of N-terminal signal sequences from nascent proteins as they are translocated into the lumen of the endoplasmic reticulum. Dispensable for SPC enzymatic activity.</text>
</comment>
<dbReference type="FunCoup" id="A0A7R8V0Q7">
    <property type="interactions" value="807"/>
</dbReference>
<dbReference type="InParanoid" id="A0A7R8V0Q7"/>
<dbReference type="Pfam" id="PF06645">
    <property type="entry name" value="SPC12"/>
    <property type="match status" value="1"/>
</dbReference>
<protein>
    <recommendedName>
        <fullName evidence="3">Signal peptidase complex subunit 1</fullName>
    </recommendedName>
    <alternativeName>
        <fullName evidence="8">Microsomal signal peptidase 12 kDa subunit</fullName>
    </alternativeName>
</protein>
<evidence type="ECO:0000256" key="7">
    <source>
        <dbReference type="ARBA" id="ARBA00023136"/>
    </source>
</evidence>
<proteinExistence type="inferred from homology"/>
<keyword evidence="5" id="KW-0256">Endoplasmic reticulum</keyword>
<gene>
    <name evidence="11" type="ORF">HERILL_LOCUS13187</name>
</gene>
<dbReference type="PANTHER" id="PTHR13202">
    <property type="entry name" value="MICROSOMAL SIGNAL PEPTIDASE 12 KDA SUBUNIT"/>
    <property type="match status" value="1"/>
</dbReference>
<dbReference type="AlphaFoldDB" id="A0A7R8V0Q7"/>
<dbReference type="GO" id="GO:0045047">
    <property type="term" value="P:protein targeting to ER"/>
    <property type="evidence" value="ECO:0007669"/>
    <property type="project" value="TreeGrafter"/>
</dbReference>
<feature type="transmembrane region" description="Helical" evidence="10">
    <location>
        <begin position="45"/>
        <end position="66"/>
    </location>
</feature>
<keyword evidence="4 10" id="KW-0812">Transmembrane</keyword>
<dbReference type="OrthoDB" id="263893at2759"/>
<dbReference type="Proteomes" id="UP000594454">
    <property type="component" value="Chromosome 5"/>
</dbReference>
<evidence type="ECO:0000256" key="8">
    <source>
        <dbReference type="ARBA" id="ARBA00032913"/>
    </source>
</evidence>
<dbReference type="EMBL" id="LR899013">
    <property type="protein sequence ID" value="CAD7090721.1"/>
    <property type="molecule type" value="Genomic_DNA"/>
</dbReference>
<evidence type="ECO:0000256" key="3">
    <source>
        <dbReference type="ARBA" id="ARBA00017059"/>
    </source>
</evidence>
<comment type="subcellular location">
    <subcellularLocation>
        <location evidence="1">Endoplasmic reticulum membrane</location>
        <topology evidence="1">Multi-pass membrane protein</topology>
    </subcellularLocation>
</comment>
<dbReference type="OMA" id="IHLTLWT"/>
<dbReference type="InterPro" id="IPR009542">
    <property type="entry name" value="Spc1/SPCS1"/>
</dbReference>
<evidence type="ECO:0000256" key="1">
    <source>
        <dbReference type="ARBA" id="ARBA00004477"/>
    </source>
</evidence>
<reference evidence="11 12" key="1">
    <citation type="submission" date="2020-11" db="EMBL/GenBank/DDBJ databases">
        <authorList>
            <person name="Wallbank WR R."/>
            <person name="Pardo Diaz C."/>
            <person name="Kozak K."/>
            <person name="Martin S."/>
            <person name="Jiggins C."/>
            <person name="Moest M."/>
            <person name="Warren A I."/>
            <person name="Generalovic N T."/>
            <person name="Byers J.R.P. K."/>
            <person name="Montejo-Kovacevich G."/>
            <person name="Yen C E."/>
        </authorList>
    </citation>
    <scope>NUCLEOTIDE SEQUENCE [LARGE SCALE GENOMIC DNA]</scope>
</reference>
<evidence type="ECO:0000256" key="6">
    <source>
        <dbReference type="ARBA" id="ARBA00022989"/>
    </source>
</evidence>
<keyword evidence="12" id="KW-1185">Reference proteome</keyword>
<name>A0A7R8V0Q7_HERIL</name>
<evidence type="ECO:0000256" key="10">
    <source>
        <dbReference type="SAM" id="Phobius"/>
    </source>
</evidence>
<evidence type="ECO:0000256" key="5">
    <source>
        <dbReference type="ARBA" id="ARBA00022824"/>
    </source>
</evidence>
<evidence type="ECO:0000313" key="12">
    <source>
        <dbReference type="Proteomes" id="UP000594454"/>
    </source>
</evidence>
<evidence type="ECO:0000313" key="11">
    <source>
        <dbReference type="EMBL" id="CAD7090721.1"/>
    </source>
</evidence>